<reference evidence="2 3" key="1">
    <citation type="journal article" date="2011" name="Front. Microbiol.">
        <title>Genomic signatures of strain selection and enhancement in Bacillus atrophaeus var. globigii, a historical biowarfare simulant.</title>
        <authorList>
            <person name="Gibbons H.S."/>
            <person name="Broomall S.M."/>
            <person name="McNew L.A."/>
            <person name="Daligault H."/>
            <person name="Chapman C."/>
            <person name="Bruce D."/>
            <person name="Karavis M."/>
            <person name="Krepps M."/>
            <person name="McGregor P.A."/>
            <person name="Hong C."/>
            <person name="Park K.H."/>
            <person name="Akmal A."/>
            <person name="Feldman A."/>
            <person name="Lin J.S."/>
            <person name="Chang W.E."/>
            <person name="Higgs B.W."/>
            <person name="Demirev P."/>
            <person name="Lindquist J."/>
            <person name="Liem A."/>
            <person name="Fochler E."/>
            <person name="Read T.D."/>
            <person name="Tapia R."/>
            <person name="Johnson S."/>
            <person name="Bishop-Lilly K.A."/>
            <person name="Detter C."/>
            <person name="Han C."/>
            <person name="Sozhamannan S."/>
            <person name="Rosenzweig C.N."/>
            <person name="Skowronski E.W."/>
        </authorList>
    </citation>
    <scope>NUCLEOTIDE SEQUENCE [LARGE SCALE GENOMIC DNA]</scope>
    <source>
        <strain evidence="2 3">CL-SP19</strain>
    </source>
</reference>
<sequence length="57" mass="6929">MDHSEELQKVSEKSSKGRAAKRKWREIEQIKEKYQLREELAEIDYSYDLDLEEIDLQ</sequence>
<gene>
    <name evidence="2" type="ORF">CWI81_06665</name>
</gene>
<dbReference type="Pfam" id="PF12065">
    <property type="entry name" value="DUF3545"/>
    <property type="match status" value="1"/>
</dbReference>
<dbReference type="InterPro" id="IPR021932">
    <property type="entry name" value="DUF3545"/>
</dbReference>
<feature type="compositionally biased region" description="Basic and acidic residues" evidence="1">
    <location>
        <begin position="1"/>
        <end position="15"/>
    </location>
</feature>
<feature type="region of interest" description="Disordered" evidence="1">
    <location>
        <begin position="1"/>
        <end position="23"/>
    </location>
</feature>
<dbReference type="AlphaFoldDB" id="A0A432ZCZ2"/>
<dbReference type="RefSeq" id="WP_126784535.1">
    <property type="nucleotide sequence ID" value="NZ_PIQF01000002.1"/>
</dbReference>
<evidence type="ECO:0000313" key="3">
    <source>
        <dbReference type="Proteomes" id="UP000287908"/>
    </source>
</evidence>
<protein>
    <submittedName>
        <fullName evidence="2">DUF3545 domain-containing protein</fullName>
    </submittedName>
</protein>
<evidence type="ECO:0000256" key="1">
    <source>
        <dbReference type="SAM" id="MobiDB-lite"/>
    </source>
</evidence>
<evidence type="ECO:0000313" key="2">
    <source>
        <dbReference type="EMBL" id="RUO75806.1"/>
    </source>
</evidence>
<dbReference type="OrthoDB" id="5918741at2"/>
<keyword evidence="3" id="KW-1185">Reference proteome</keyword>
<accession>A0A432ZCZ2</accession>
<name>A0A432ZCZ2_9GAMM</name>
<dbReference type="EMBL" id="PIQF01000002">
    <property type="protein sequence ID" value="RUO75806.1"/>
    <property type="molecule type" value="Genomic_DNA"/>
</dbReference>
<dbReference type="Proteomes" id="UP000287908">
    <property type="component" value="Unassembled WGS sequence"/>
</dbReference>
<proteinExistence type="predicted"/>
<comment type="caution">
    <text evidence="2">The sequence shown here is derived from an EMBL/GenBank/DDBJ whole genome shotgun (WGS) entry which is preliminary data.</text>
</comment>
<organism evidence="2 3">
    <name type="scientific">Idiomarina seosinensis</name>
    <dbReference type="NCBI Taxonomy" id="281739"/>
    <lineage>
        <taxon>Bacteria</taxon>
        <taxon>Pseudomonadati</taxon>
        <taxon>Pseudomonadota</taxon>
        <taxon>Gammaproteobacteria</taxon>
        <taxon>Alteromonadales</taxon>
        <taxon>Idiomarinaceae</taxon>
        <taxon>Idiomarina</taxon>
    </lineage>
</organism>